<evidence type="ECO:0000313" key="2">
    <source>
        <dbReference type="Proteomes" id="UP001501666"/>
    </source>
</evidence>
<name>A0ABN3TFE0_9ACTN</name>
<organism evidence="1 2">
    <name type="scientific">Nonomuraea recticatena</name>
    <dbReference type="NCBI Taxonomy" id="46178"/>
    <lineage>
        <taxon>Bacteria</taxon>
        <taxon>Bacillati</taxon>
        <taxon>Actinomycetota</taxon>
        <taxon>Actinomycetes</taxon>
        <taxon>Streptosporangiales</taxon>
        <taxon>Streptosporangiaceae</taxon>
        <taxon>Nonomuraea</taxon>
    </lineage>
</organism>
<dbReference type="RefSeq" id="WP_346157632.1">
    <property type="nucleotide sequence ID" value="NZ_BAAATE010000061.1"/>
</dbReference>
<gene>
    <name evidence="1" type="ORF">GCM10010412_097670</name>
</gene>
<protein>
    <recommendedName>
        <fullName evidence="3">PIN domain-containing protein</fullName>
    </recommendedName>
</protein>
<proteinExistence type="predicted"/>
<accession>A0ABN3TFE0</accession>
<evidence type="ECO:0008006" key="3">
    <source>
        <dbReference type="Google" id="ProtNLM"/>
    </source>
</evidence>
<comment type="caution">
    <text evidence="1">The sequence shown here is derived from an EMBL/GenBank/DDBJ whole genome shotgun (WGS) entry which is preliminary data.</text>
</comment>
<dbReference type="Proteomes" id="UP001501666">
    <property type="component" value="Unassembled WGS sequence"/>
</dbReference>
<reference evidence="1 2" key="1">
    <citation type="journal article" date="2019" name="Int. J. Syst. Evol. Microbiol.">
        <title>The Global Catalogue of Microorganisms (GCM) 10K type strain sequencing project: providing services to taxonomists for standard genome sequencing and annotation.</title>
        <authorList>
            <consortium name="The Broad Institute Genomics Platform"/>
            <consortium name="The Broad Institute Genome Sequencing Center for Infectious Disease"/>
            <person name="Wu L."/>
            <person name="Ma J."/>
        </authorList>
    </citation>
    <scope>NUCLEOTIDE SEQUENCE [LARGE SCALE GENOMIC DNA]</scope>
    <source>
        <strain evidence="1 2">JCM 6835</strain>
    </source>
</reference>
<dbReference type="EMBL" id="BAAATE010000061">
    <property type="protein sequence ID" value="GAA2700496.1"/>
    <property type="molecule type" value="Genomic_DNA"/>
</dbReference>
<sequence length="136" mass="14407">MIGRVLDSTALIAWSRRTSPYIDAAIWSRAGHTDYIVPIVTTAPALTAALAQLPDSAVPVLESLLRMDDVALVDSLTQGSAPGVDEILRAVGPYAEQAVTAASVVHAARRRGLPVLTANPFPLQQLWSGVEVDLIP</sequence>
<keyword evidence="2" id="KW-1185">Reference proteome</keyword>
<evidence type="ECO:0000313" key="1">
    <source>
        <dbReference type="EMBL" id="GAA2700496.1"/>
    </source>
</evidence>